<feature type="region of interest" description="Disordered" evidence="6">
    <location>
        <begin position="346"/>
        <end position="375"/>
    </location>
</feature>
<dbReference type="Gene3D" id="1.10.418.20">
    <property type="match status" value="2"/>
</dbReference>
<evidence type="ECO:0000256" key="5">
    <source>
        <dbReference type="ARBA" id="ARBA00022801"/>
    </source>
</evidence>
<dbReference type="GO" id="GO:0016926">
    <property type="term" value="P:protein desumoylation"/>
    <property type="evidence" value="ECO:0007669"/>
    <property type="project" value="TreeGrafter"/>
</dbReference>
<dbReference type="Proteomes" id="UP000694569">
    <property type="component" value="Unplaced"/>
</dbReference>
<dbReference type="InterPro" id="IPR003653">
    <property type="entry name" value="Peptidase_C48_C"/>
</dbReference>
<feature type="region of interest" description="Disordered" evidence="6">
    <location>
        <begin position="232"/>
        <end position="256"/>
    </location>
</feature>
<feature type="compositionally biased region" description="Basic and acidic residues" evidence="6">
    <location>
        <begin position="232"/>
        <end position="241"/>
    </location>
</feature>
<reference evidence="8" key="1">
    <citation type="submission" date="2025-08" db="UniProtKB">
        <authorList>
            <consortium name="Ensembl"/>
        </authorList>
    </citation>
    <scope>IDENTIFICATION</scope>
</reference>
<dbReference type="OrthoDB" id="442460at2759"/>
<dbReference type="GO" id="GO:0070139">
    <property type="term" value="F:SUMO-specific endopeptidase activity"/>
    <property type="evidence" value="ECO:0007669"/>
    <property type="project" value="TreeGrafter"/>
</dbReference>
<evidence type="ECO:0000256" key="1">
    <source>
        <dbReference type="ARBA" id="ARBA00005234"/>
    </source>
</evidence>
<feature type="compositionally biased region" description="Low complexity" evidence="6">
    <location>
        <begin position="851"/>
        <end position="865"/>
    </location>
</feature>
<dbReference type="Gene3D" id="3.30.310.130">
    <property type="entry name" value="Ubiquitin-related"/>
    <property type="match status" value="1"/>
</dbReference>
<organism evidence="8 9">
    <name type="scientific">Leptobrachium leishanense</name>
    <name type="common">Leishan spiny toad</name>
    <dbReference type="NCBI Taxonomy" id="445787"/>
    <lineage>
        <taxon>Eukaryota</taxon>
        <taxon>Metazoa</taxon>
        <taxon>Chordata</taxon>
        <taxon>Craniata</taxon>
        <taxon>Vertebrata</taxon>
        <taxon>Euteleostomi</taxon>
        <taxon>Amphibia</taxon>
        <taxon>Batrachia</taxon>
        <taxon>Anura</taxon>
        <taxon>Pelobatoidea</taxon>
        <taxon>Megophryidae</taxon>
        <taxon>Leptobrachium</taxon>
    </lineage>
</organism>
<dbReference type="AlphaFoldDB" id="A0A8C5LTP2"/>
<evidence type="ECO:0000256" key="2">
    <source>
        <dbReference type="ARBA" id="ARBA00022553"/>
    </source>
</evidence>
<dbReference type="InterPro" id="IPR038765">
    <property type="entry name" value="Papain-like_cys_pep_sf"/>
</dbReference>
<sequence length="997" mass="112357">MTDKQRTAPQPSALVTDKPPTFRIPKKKPEDWSEDVQVNSPLSRVAVTNLRNVTTRKRHFSSYNSFNERRNRDSCDYYTSGCNAYNSSSPQTWKEPKVILTNVLETDLGRQYMKTADNVNIHVTGSPRLSPSQSPVFDRQPKMVLTDCLRTNLRSQSAKNSISDSNYCNEANIRVNSIPSSYSNTELCSILNTAQEDTNVSSRPENQFFINIGSAWQKSADMYPEKGHALERKERRDEIAHEGSPSKACRDVSNRQISSQKDSVTLMCKKSEADARCHNIQEISIPECEDQLQGVLPPSSRKRTPEKIHSHKLTGELVEEVRSSPVSASPGKATDKVQPVIEGNCTIKPSKIGSPASASHGTKHPTKSSENESALGVIPALLDSDRRCKRKLRLKTRSNDCSSSTDLIVLSSDEEAAIKIHDAKILSALAETTLTQHCTNEDSKEECSKKESESSSEAECSLLEITFMHVYFGKIKARSTGCVKFSPKSIEIPLKVLLQKGTCLTVDTKKLLRYGLWEKKGESGSSSAVIFLQLDTDYAQFLSRQFRTNTTGESSRTSEFIFIDLENILTKNEDLQLKETMKQASQIGSAALANNFSWDEAYPLLKTLSPSQNSFVLNSLFACHILQDQDLRTQNSAQNLKVKPASSYSLLQRCENGRYSASLVPKQDSTWRPMQNGGLIQKLIVYPPPPTKGGLGVTNEDLACLEHGEFLNDVIIDFYLKYLWLEKFPKAFAERCHIFSSFFFKCLMRKDPGPDEKSNLTSAQRRHQRVKTWTRHVDLFSKDFVFVPVNEHSHWYLVVVCFPGLENAVYEDLKKPSSYNLQSSETKNTSNRKPVSTDNVFTENGGDVLSKDSNCSSSPTTSVSSEESKVPERNRIHKICKRPCFLIFDSLTSSVSSTTHVLREYLTAEWDMKRKSAREFTSSTFKALHPNVPKQDNSTDCGLFLLQYVESFSLKPIENMKPAIHLENWFPLSLVKSKREEIRDLILRLHWKQHSSS</sequence>
<evidence type="ECO:0000256" key="6">
    <source>
        <dbReference type="SAM" id="MobiDB-lite"/>
    </source>
</evidence>
<feature type="region of interest" description="Disordered" evidence="6">
    <location>
        <begin position="1"/>
        <end position="34"/>
    </location>
</feature>
<dbReference type="GO" id="GO:0005737">
    <property type="term" value="C:cytoplasm"/>
    <property type="evidence" value="ECO:0007669"/>
    <property type="project" value="TreeGrafter"/>
</dbReference>
<protein>
    <submittedName>
        <fullName evidence="8">SUMO specific peptidase 7</fullName>
    </submittedName>
</protein>
<evidence type="ECO:0000256" key="4">
    <source>
        <dbReference type="ARBA" id="ARBA00022786"/>
    </source>
</evidence>
<name>A0A8C5LTP2_9ANUR</name>
<keyword evidence="4" id="KW-0833">Ubl conjugation pathway</keyword>
<keyword evidence="5" id="KW-0378">Hydrolase</keyword>
<proteinExistence type="inferred from homology"/>
<evidence type="ECO:0000256" key="3">
    <source>
        <dbReference type="ARBA" id="ARBA00022670"/>
    </source>
</evidence>
<dbReference type="Pfam" id="PF02902">
    <property type="entry name" value="Peptidase_C48"/>
    <property type="match status" value="1"/>
</dbReference>
<dbReference type="InterPro" id="IPR051947">
    <property type="entry name" value="Sentrin-specific_protease"/>
</dbReference>
<evidence type="ECO:0000313" key="8">
    <source>
        <dbReference type="Ensembl" id="ENSLLEP00000004095.1"/>
    </source>
</evidence>
<feature type="domain" description="Ubiquitin-like protease family profile" evidence="7">
    <location>
        <begin position="695"/>
        <end position="952"/>
    </location>
</feature>
<dbReference type="Ensembl" id="ENSLLET00000004288.1">
    <property type="protein sequence ID" value="ENSLLEP00000004095.1"/>
    <property type="gene ID" value="ENSLLEG00000002641.1"/>
</dbReference>
<dbReference type="GO" id="GO:0006508">
    <property type="term" value="P:proteolysis"/>
    <property type="evidence" value="ECO:0007669"/>
    <property type="project" value="UniProtKB-KW"/>
</dbReference>
<dbReference type="FunFam" id="1.10.418.20:FF:000004">
    <property type="entry name" value="sentrin-specific protease 7 isoform X1"/>
    <property type="match status" value="1"/>
</dbReference>
<evidence type="ECO:0000313" key="9">
    <source>
        <dbReference type="Proteomes" id="UP000694569"/>
    </source>
</evidence>
<accession>A0A8C5LTP2</accession>
<feature type="region of interest" description="Disordered" evidence="6">
    <location>
        <begin position="819"/>
        <end position="869"/>
    </location>
</feature>
<dbReference type="GO" id="GO:0005634">
    <property type="term" value="C:nucleus"/>
    <property type="evidence" value="ECO:0007669"/>
    <property type="project" value="TreeGrafter"/>
</dbReference>
<comment type="similarity">
    <text evidence="1">Belongs to the peptidase C48 family.</text>
</comment>
<keyword evidence="3" id="KW-0645">Protease</keyword>
<dbReference type="GeneTree" id="ENSGT00940000157308"/>
<dbReference type="PROSITE" id="PS50600">
    <property type="entry name" value="ULP_PROTEASE"/>
    <property type="match status" value="1"/>
</dbReference>
<dbReference type="PANTHER" id="PTHR46896:SF2">
    <property type="entry name" value="SENTRIN-SPECIFIC PROTEASE 7"/>
    <property type="match status" value="1"/>
</dbReference>
<keyword evidence="2" id="KW-0597">Phosphoprotein</keyword>
<reference evidence="8" key="2">
    <citation type="submission" date="2025-09" db="UniProtKB">
        <authorList>
            <consortium name="Ensembl"/>
        </authorList>
    </citation>
    <scope>IDENTIFICATION</scope>
</reference>
<gene>
    <name evidence="8" type="primary">SENP7</name>
</gene>
<dbReference type="SUPFAM" id="SSF54001">
    <property type="entry name" value="Cysteine proteinases"/>
    <property type="match status" value="1"/>
</dbReference>
<keyword evidence="9" id="KW-1185">Reference proteome</keyword>
<dbReference type="PANTHER" id="PTHR46896">
    <property type="entry name" value="SENTRIN-SPECIFIC PROTEASE"/>
    <property type="match status" value="1"/>
</dbReference>
<evidence type="ECO:0000259" key="7">
    <source>
        <dbReference type="PROSITE" id="PS50600"/>
    </source>
</evidence>
<feature type="compositionally biased region" description="Polar residues" evidence="6">
    <location>
        <begin position="819"/>
        <end position="842"/>
    </location>
</feature>